<evidence type="ECO:0000256" key="1">
    <source>
        <dbReference type="SAM" id="MobiDB-lite"/>
    </source>
</evidence>
<evidence type="ECO:0000313" key="3">
    <source>
        <dbReference type="Proteomes" id="UP000789396"/>
    </source>
</evidence>
<comment type="caution">
    <text evidence="2">The sequence shown here is derived from an EMBL/GenBank/DDBJ whole genome shotgun (WGS) entry which is preliminary data.</text>
</comment>
<feature type="compositionally biased region" description="Acidic residues" evidence="1">
    <location>
        <begin position="40"/>
        <end position="64"/>
    </location>
</feature>
<feature type="non-terminal residue" evidence="2">
    <location>
        <position position="1"/>
    </location>
</feature>
<evidence type="ECO:0000313" key="2">
    <source>
        <dbReference type="EMBL" id="CAG8479668.1"/>
    </source>
</evidence>
<gene>
    <name evidence="2" type="ORF">RFULGI_LOCUS1484</name>
</gene>
<reference evidence="2" key="1">
    <citation type="submission" date="2021-06" db="EMBL/GenBank/DDBJ databases">
        <authorList>
            <person name="Kallberg Y."/>
            <person name="Tangrot J."/>
            <person name="Rosling A."/>
        </authorList>
    </citation>
    <scope>NUCLEOTIDE SEQUENCE</scope>
    <source>
        <strain evidence="2">IN212</strain>
    </source>
</reference>
<keyword evidence="3" id="KW-1185">Reference proteome</keyword>
<dbReference type="AlphaFoldDB" id="A0A9N8ZA52"/>
<protein>
    <submittedName>
        <fullName evidence="2">10174_t:CDS:1</fullName>
    </submittedName>
</protein>
<feature type="region of interest" description="Disordered" evidence="1">
    <location>
        <begin position="22"/>
        <end position="64"/>
    </location>
</feature>
<sequence>VLESTFFFKERDLILNDEVDDNKIDNKTNNETEEELSKELDEEFGEELESGEELDYEAEALDKL</sequence>
<name>A0A9N8ZA52_9GLOM</name>
<proteinExistence type="predicted"/>
<accession>A0A9N8ZA52</accession>
<organism evidence="2 3">
    <name type="scientific">Racocetra fulgida</name>
    <dbReference type="NCBI Taxonomy" id="60492"/>
    <lineage>
        <taxon>Eukaryota</taxon>
        <taxon>Fungi</taxon>
        <taxon>Fungi incertae sedis</taxon>
        <taxon>Mucoromycota</taxon>
        <taxon>Glomeromycotina</taxon>
        <taxon>Glomeromycetes</taxon>
        <taxon>Diversisporales</taxon>
        <taxon>Gigasporaceae</taxon>
        <taxon>Racocetra</taxon>
    </lineage>
</organism>
<dbReference type="EMBL" id="CAJVPZ010000918">
    <property type="protein sequence ID" value="CAG8479668.1"/>
    <property type="molecule type" value="Genomic_DNA"/>
</dbReference>
<feature type="compositionally biased region" description="Basic and acidic residues" evidence="1">
    <location>
        <begin position="22"/>
        <end position="39"/>
    </location>
</feature>
<dbReference type="Proteomes" id="UP000789396">
    <property type="component" value="Unassembled WGS sequence"/>
</dbReference>